<sequence>MEINNKHAYQIKKLNMREIDIFTIMSTGWFNKRKTQITEVLTELYMRVRIAYRHK</sequence>
<dbReference type="EMBL" id="GGEC01003195">
    <property type="protein sequence ID" value="MBW83678.1"/>
    <property type="molecule type" value="Transcribed_RNA"/>
</dbReference>
<proteinExistence type="predicted"/>
<protein>
    <submittedName>
        <fullName evidence="1">Uncharacterized protein</fullName>
    </submittedName>
</protein>
<accession>A0A2P2IR29</accession>
<name>A0A2P2IR29_RHIMU</name>
<dbReference type="AlphaFoldDB" id="A0A2P2IR29"/>
<reference evidence="1" key="1">
    <citation type="submission" date="2018-02" db="EMBL/GenBank/DDBJ databases">
        <title>Rhizophora mucronata_Transcriptome.</title>
        <authorList>
            <person name="Meera S.P."/>
            <person name="Sreeshan A."/>
            <person name="Augustine A."/>
        </authorList>
    </citation>
    <scope>NUCLEOTIDE SEQUENCE</scope>
    <source>
        <tissue evidence="1">Leaf</tissue>
    </source>
</reference>
<organism evidence="1">
    <name type="scientific">Rhizophora mucronata</name>
    <name type="common">Asiatic mangrove</name>
    <dbReference type="NCBI Taxonomy" id="61149"/>
    <lineage>
        <taxon>Eukaryota</taxon>
        <taxon>Viridiplantae</taxon>
        <taxon>Streptophyta</taxon>
        <taxon>Embryophyta</taxon>
        <taxon>Tracheophyta</taxon>
        <taxon>Spermatophyta</taxon>
        <taxon>Magnoliopsida</taxon>
        <taxon>eudicotyledons</taxon>
        <taxon>Gunneridae</taxon>
        <taxon>Pentapetalae</taxon>
        <taxon>rosids</taxon>
        <taxon>fabids</taxon>
        <taxon>Malpighiales</taxon>
        <taxon>Rhizophoraceae</taxon>
        <taxon>Rhizophora</taxon>
    </lineage>
</organism>
<evidence type="ECO:0000313" key="1">
    <source>
        <dbReference type="EMBL" id="MBW83678.1"/>
    </source>
</evidence>